<dbReference type="EMBL" id="BSXT01000209">
    <property type="protein sequence ID" value="GMF20844.1"/>
    <property type="molecule type" value="Genomic_DNA"/>
</dbReference>
<dbReference type="AlphaFoldDB" id="A0A9W6WX50"/>
<dbReference type="Proteomes" id="UP001165121">
    <property type="component" value="Unassembled WGS sequence"/>
</dbReference>
<name>A0A9W6WX50_9STRA</name>
<evidence type="ECO:0000313" key="2">
    <source>
        <dbReference type="Proteomes" id="UP001165121"/>
    </source>
</evidence>
<accession>A0A9W6WX50</accession>
<comment type="caution">
    <text evidence="1">The sequence shown here is derived from an EMBL/GenBank/DDBJ whole genome shotgun (WGS) entry which is preliminary data.</text>
</comment>
<proteinExistence type="predicted"/>
<sequence length="170" mass="19692">MLSAVEEQRLKQRLLNKKRERGENPVNFTVGDFVVRSRVDERQGNKLQLTWVGPYRVVQADTHSFRVQHLVTGEELYVHASRLKMYADDSLEVNAELLEHISAQSNVLAVNRLKSHRWNDVIKDYVVEVSWKGLQRIENSHKPLTALAKAIHTIVDQYVLQAEDQELSEH</sequence>
<gene>
    <name evidence="1" type="ORF">Pfra01_000259500</name>
</gene>
<dbReference type="OrthoDB" id="167344at2759"/>
<reference evidence="1" key="1">
    <citation type="submission" date="2023-04" db="EMBL/GenBank/DDBJ databases">
        <title>Phytophthora fragariaefolia NBRC 109709.</title>
        <authorList>
            <person name="Ichikawa N."/>
            <person name="Sato H."/>
            <person name="Tonouchi N."/>
        </authorList>
    </citation>
    <scope>NUCLEOTIDE SEQUENCE</scope>
    <source>
        <strain evidence="1">NBRC 109709</strain>
    </source>
</reference>
<organism evidence="1 2">
    <name type="scientific">Phytophthora fragariaefolia</name>
    <dbReference type="NCBI Taxonomy" id="1490495"/>
    <lineage>
        <taxon>Eukaryota</taxon>
        <taxon>Sar</taxon>
        <taxon>Stramenopiles</taxon>
        <taxon>Oomycota</taxon>
        <taxon>Peronosporomycetes</taxon>
        <taxon>Peronosporales</taxon>
        <taxon>Peronosporaceae</taxon>
        <taxon>Phytophthora</taxon>
    </lineage>
</organism>
<evidence type="ECO:0000313" key="1">
    <source>
        <dbReference type="EMBL" id="GMF20844.1"/>
    </source>
</evidence>
<keyword evidence="2" id="KW-1185">Reference proteome</keyword>
<protein>
    <submittedName>
        <fullName evidence="1">Unnamed protein product</fullName>
    </submittedName>
</protein>